<feature type="transmembrane region" description="Helical" evidence="1">
    <location>
        <begin position="240"/>
        <end position="261"/>
    </location>
</feature>
<feature type="transmembrane region" description="Helical" evidence="1">
    <location>
        <begin position="333"/>
        <end position="355"/>
    </location>
</feature>
<dbReference type="InterPro" id="IPR011701">
    <property type="entry name" value="MFS"/>
</dbReference>
<feature type="domain" description="Major facilitator superfamily (MFS) profile" evidence="2">
    <location>
        <begin position="208"/>
        <end position="395"/>
    </location>
</feature>
<sequence length="395" mass="39889">MESTARSARLRLALVVWGVLVSQVFLYPGLSDLVVALGAPAGIQAGMWFLVAEFAAFVTFAGVWGALSDVTGKRVPWVVGGAAGGAACYLLLTQLPALGLGWAVVLVVRLAGGALTIGAFSLAITMLMDLSGGHGRNMGAAGIAIGLGAALGSVVGGQLSTLGALTPLYASAAVLLSAGLLAATVPDRTPTKSPGVGDILARLRDRPSLGVPYAFGFIDRSTAGFFSLVGVYYFRDVFDLGAAMAGLTLACFFLPFALLQYPFGSLSDRVGRFLPVVGGSVVYGLTIVAVGLAPVYLLAAAAMVAAGVCGALMAPATMALVTDIAAADGRGAAMGGFNVFGSLGFLTGFLVGGLVVESANYLTAFLVVGGLELAIALVALPAVRRVALRVQEQPS</sequence>
<dbReference type="STRING" id="996166.SAMN05192554_103213"/>
<evidence type="ECO:0000313" key="3">
    <source>
        <dbReference type="EMBL" id="SDM52925.1"/>
    </source>
</evidence>
<reference evidence="3 4" key="1">
    <citation type="submission" date="2016-10" db="EMBL/GenBank/DDBJ databases">
        <authorList>
            <person name="de Groot N.N."/>
        </authorList>
    </citation>
    <scope>NUCLEOTIDE SEQUENCE [LARGE SCALE GENOMIC DNA]</scope>
    <source>
        <strain evidence="4">EB21,IBRC-M 10013,KCTC 4048</strain>
    </source>
</reference>
<feature type="transmembrane region" description="Helical" evidence="1">
    <location>
        <begin position="12"/>
        <end position="30"/>
    </location>
</feature>
<feature type="transmembrane region" description="Helical" evidence="1">
    <location>
        <begin position="139"/>
        <end position="159"/>
    </location>
</feature>
<feature type="transmembrane region" description="Helical" evidence="1">
    <location>
        <begin position="74"/>
        <end position="92"/>
    </location>
</feature>
<evidence type="ECO:0000256" key="1">
    <source>
        <dbReference type="SAM" id="Phobius"/>
    </source>
</evidence>
<dbReference type="PANTHER" id="PTHR23521:SF2">
    <property type="entry name" value="TRANSPORTER MFS SUPERFAMILY"/>
    <property type="match status" value="1"/>
</dbReference>
<evidence type="ECO:0000313" key="4">
    <source>
        <dbReference type="Proteomes" id="UP000199370"/>
    </source>
</evidence>
<dbReference type="PROSITE" id="PS50850">
    <property type="entry name" value="MFS"/>
    <property type="match status" value="1"/>
</dbReference>
<dbReference type="Gene3D" id="1.20.1250.20">
    <property type="entry name" value="MFS general substrate transporter like domains"/>
    <property type="match status" value="2"/>
</dbReference>
<feature type="transmembrane region" description="Helical" evidence="1">
    <location>
        <begin position="273"/>
        <end position="293"/>
    </location>
</feature>
<dbReference type="Pfam" id="PF07690">
    <property type="entry name" value="MFS_1"/>
    <property type="match status" value="1"/>
</dbReference>
<name>A0A1G9U076_9EURY</name>
<dbReference type="RefSeq" id="WP_089731710.1">
    <property type="nucleotide sequence ID" value="NZ_FNIA01000003.1"/>
</dbReference>
<keyword evidence="4" id="KW-1185">Reference proteome</keyword>
<feature type="transmembrane region" description="Helical" evidence="1">
    <location>
        <begin position="299"/>
        <end position="321"/>
    </location>
</feature>
<evidence type="ECO:0000259" key="2">
    <source>
        <dbReference type="PROSITE" id="PS50850"/>
    </source>
</evidence>
<feature type="transmembrane region" description="Helical" evidence="1">
    <location>
        <begin position="165"/>
        <end position="185"/>
    </location>
</feature>
<proteinExistence type="predicted"/>
<dbReference type="InterPro" id="IPR020846">
    <property type="entry name" value="MFS_dom"/>
</dbReference>
<keyword evidence="1" id="KW-0472">Membrane</keyword>
<accession>A0A1G9U076</accession>
<dbReference type="OrthoDB" id="343229at2157"/>
<dbReference type="EMBL" id="FNIA01000003">
    <property type="protein sequence ID" value="SDM52925.1"/>
    <property type="molecule type" value="Genomic_DNA"/>
</dbReference>
<feature type="transmembrane region" description="Helical" evidence="1">
    <location>
        <begin position="211"/>
        <end position="234"/>
    </location>
</feature>
<dbReference type="InterPro" id="IPR036259">
    <property type="entry name" value="MFS_trans_sf"/>
</dbReference>
<feature type="transmembrane region" description="Helical" evidence="1">
    <location>
        <begin position="98"/>
        <end position="127"/>
    </location>
</feature>
<keyword evidence="1" id="KW-0812">Transmembrane</keyword>
<feature type="transmembrane region" description="Helical" evidence="1">
    <location>
        <begin position="45"/>
        <end position="67"/>
    </location>
</feature>
<gene>
    <name evidence="3" type="ORF">SAMN05192554_103213</name>
</gene>
<keyword evidence="1" id="KW-1133">Transmembrane helix</keyword>
<dbReference type="AlphaFoldDB" id="A0A1G9U076"/>
<feature type="transmembrane region" description="Helical" evidence="1">
    <location>
        <begin position="361"/>
        <end position="383"/>
    </location>
</feature>
<dbReference type="GO" id="GO:0005886">
    <property type="term" value="C:plasma membrane"/>
    <property type="evidence" value="ECO:0007669"/>
    <property type="project" value="TreeGrafter"/>
</dbReference>
<dbReference type="Proteomes" id="UP000199370">
    <property type="component" value="Unassembled WGS sequence"/>
</dbReference>
<dbReference type="GO" id="GO:0022857">
    <property type="term" value="F:transmembrane transporter activity"/>
    <property type="evidence" value="ECO:0007669"/>
    <property type="project" value="InterPro"/>
</dbReference>
<organism evidence="3 4">
    <name type="scientific">Haloarchaeobius iranensis</name>
    <dbReference type="NCBI Taxonomy" id="996166"/>
    <lineage>
        <taxon>Archaea</taxon>
        <taxon>Methanobacteriati</taxon>
        <taxon>Methanobacteriota</taxon>
        <taxon>Stenosarchaea group</taxon>
        <taxon>Halobacteria</taxon>
        <taxon>Halobacteriales</taxon>
        <taxon>Halorubellaceae</taxon>
        <taxon>Haloarchaeobius</taxon>
    </lineage>
</organism>
<protein>
    <submittedName>
        <fullName evidence="3">Major Facilitator Superfamily protein</fullName>
    </submittedName>
</protein>
<dbReference type="SUPFAM" id="SSF103473">
    <property type="entry name" value="MFS general substrate transporter"/>
    <property type="match status" value="1"/>
</dbReference>
<dbReference type="PANTHER" id="PTHR23521">
    <property type="entry name" value="TRANSPORTER MFS SUPERFAMILY"/>
    <property type="match status" value="1"/>
</dbReference>